<dbReference type="RefSeq" id="XP_013326278.1">
    <property type="nucleotide sequence ID" value="XM_013470824.1"/>
</dbReference>
<dbReference type="EMBL" id="LASV01000330">
    <property type="protein sequence ID" value="KKA19666.1"/>
    <property type="molecule type" value="Genomic_DNA"/>
</dbReference>
<dbReference type="AlphaFoldDB" id="A0A0F4YPB4"/>
<evidence type="ECO:0000313" key="3">
    <source>
        <dbReference type="Proteomes" id="UP000053958"/>
    </source>
</evidence>
<evidence type="ECO:0000313" key="2">
    <source>
        <dbReference type="EMBL" id="KKA19666.1"/>
    </source>
</evidence>
<comment type="caution">
    <text evidence="2">The sequence shown here is derived from an EMBL/GenBank/DDBJ whole genome shotgun (WGS) entry which is preliminary data.</text>
</comment>
<evidence type="ECO:0000256" key="1">
    <source>
        <dbReference type="SAM" id="MobiDB-lite"/>
    </source>
</evidence>
<feature type="region of interest" description="Disordered" evidence="1">
    <location>
        <begin position="347"/>
        <end position="373"/>
    </location>
</feature>
<name>A0A0F4YPB4_RASE3</name>
<feature type="compositionally biased region" description="Basic and acidic residues" evidence="1">
    <location>
        <begin position="67"/>
        <end position="92"/>
    </location>
</feature>
<organism evidence="2 3">
    <name type="scientific">Rasamsonia emersonii (strain ATCC 16479 / CBS 393.64 / IMI 116815)</name>
    <dbReference type="NCBI Taxonomy" id="1408163"/>
    <lineage>
        <taxon>Eukaryota</taxon>
        <taxon>Fungi</taxon>
        <taxon>Dikarya</taxon>
        <taxon>Ascomycota</taxon>
        <taxon>Pezizomycotina</taxon>
        <taxon>Eurotiomycetes</taxon>
        <taxon>Eurotiomycetidae</taxon>
        <taxon>Eurotiales</taxon>
        <taxon>Trichocomaceae</taxon>
        <taxon>Rasamsonia</taxon>
    </lineage>
</organism>
<gene>
    <name evidence="2" type="ORF">T310_6352</name>
</gene>
<keyword evidence="3" id="KW-1185">Reference proteome</keyword>
<feature type="region of interest" description="Disordered" evidence="1">
    <location>
        <begin position="67"/>
        <end position="105"/>
    </location>
</feature>
<proteinExistence type="predicted"/>
<accession>A0A0F4YPB4</accession>
<dbReference type="GeneID" id="25318654"/>
<feature type="compositionally biased region" description="Basic residues" evidence="1">
    <location>
        <begin position="93"/>
        <end position="104"/>
    </location>
</feature>
<protein>
    <submittedName>
        <fullName evidence="2">Uncharacterized protein</fullName>
    </submittedName>
</protein>
<sequence length="373" mass="42051">MWVHNTRPGAVFEAQETYSNREQIISSFLTRTLSGSSDALTRSDYIQHIKQTPAPLSVHGVLAHADIGRDRPQCEKDGRVIESRQSSPEDKSHRTKKRKEKKRTNAISANYSKNATQVDAMQTFFFFATLAPCAEEVSVVLFTVNAWEDRIDFSQSSSVTGLDVGTVDLPSSYGGYTKVELVCLESTGDRVENTLRTNGKGQQRVWKNKKRAQLAARRRWAAARLSWSTRTVHKTKAQHNTNTRKDQRKGVARQLGYASFLLLRRGQRDTPLKLMYVLMETAPQGRSHCRQVNWHTIQTWLAAPMDIAHCILRGSTAGGNNQISRRASGSQNTKLGHWSLRQVHRENHAVGKPGQAQQTTRKARKANWQHIGP</sequence>
<dbReference type="Proteomes" id="UP000053958">
    <property type="component" value="Unassembled WGS sequence"/>
</dbReference>
<reference evidence="2 3" key="1">
    <citation type="submission" date="2015-04" db="EMBL/GenBank/DDBJ databases">
        <authorList>
            <person name="Heijne W.H."/>
            <person name="Fedorova N.D."/>
            <person name="Nierman W.C."/>
            <person name="Vollebregt A.W."/>
            <person name="Zhao Z."/>
            <person name="Wu L."/>
            <person name="Kumar M."/>
            <person name="Stam H."/>
            <person name="van den Berg M.A."/>
            <person name="Pel H.J."/>
        </authorList>
    </citation>
    <scope>NUCLEOTIDE SEQUENCE [LARGE SCALE GENOMIC DNA]</scope>
    <source>
        <strain evidence="2 3">CBS 393.64</strain>
    </source>
</reference>